<dbReference type="Gene3D" id="3.40.50.12780">
    <property type="entry name" value="N-terminal domain of ligase-like"/>
    <property type="match status" value="1"/>
</dbReference>
<dbReference type="GO" id="GO:0031956">
    <property type="term" value="F:medium-chain fatty acid-CoA ligase activity"/>
    <property type="evidence" value="ECO:0007669"/>
    <property type="project" value="TreeGrafter"/>
</dbReference>
<dbReference type="RefSeq" id="WP_029536075.1">
    <property type="nucleotide sequence ID" value="NZ_CP061007.1"/>
</dbReference>
<evidence type="ECO:0000256" key="1">
    <source>
        <dbReference type="ARBA" id="ARBA00006432"/>
    </source>
</evidence>
<dbReference type="InterPro" id="IPR000873">
    <property type="entry name" value="AMP-dep_synth/lig_dom"/>
</dbReference>
<dbReference type="InterPro" id="IPR025110">
    <property type="entry name" value="AMP-bd_C"/>
</dbReference>
<dbReference type="GO" id="GO:0006631">
    <property type="term" value="P:fatty acid metabolic process"/>
    <property type="evidence" value="ECO:0007669"/>
    <property type="project" value="TreeGrafter"/>
</dbReference>
<dbReference type="OrthoDB" id="9803968at2"/>
<dbReference type="InterPro" id="IPR042099">
    <property type="entry name" value="ANL_N_sf"/>
</dbReference>
<evidence type="ECO:0000313" key="6">
    <source>
        <dbReference type="Proteomes" id="UP000233786"/>
    </source>
</evidence>
<dbReference type="STRING" id="994479.GCA_000194155_07158"/>
<name>A0A2N3Y0E8_SACSN</name>
<dbReference type="CDD" id="cd04433">
    <property type="entry name" value="AFD_class_I"/>
    <property type="match status" value="1"/>
</dbReference>
<dbReference type="Gene3D" id="3.30.300.30">
    <property type="match status" value="1"/>
</dbReference>
<reference evidence="5" key="1">
    <citation type="submission" date="2017-12" db="EMBL/GenBank/DDBJ databases">
        <title>Sequencing the genomes of 1000 Actinobacteria strains.</title>
        <authorList>
            <person name="Klenk H.-P."/>
        </authorList>
    </citation>
    <scope>NUCLEOTIDE SEQUENCE [LARGE SCALE GENOMIC DNA]</scope>
    <source>
        <strain evidence="5">DSM 44228</strain>
    </source>
</reference>
<dbReference type="InterPro" id="IPR020845">
    <property type="entry name" value="AMP-binding_CS"/>
</dbReference>
<dbReference type="PANTHER" id="PTHR43201:SF5">
    <property type="entry name" value="MEDIUM-CHAIN ACYL-COA LIGASE ACSF2, MITOCHONDRIAL"/>
    <property type="match status" value="1"/>
</dbReference>
<gene>
    <name evidence="5" type="ORF">A8926_4213</name>
</gene>
<dbReference type="AlphaFoldDB" id="A0A2N3Y0E8"/>
<keyword evidence="2 5" id="KW-0436">Ligase</keyword>
<feature type="domain" description="AMP-binding enzyme C-terminal" evidence="4">
    <location>
        <begin position="414"/>
        <end position="486"/>
    </location>
</feature>
<comment type="caution">
    <text evidence="5">The sequence shown here is derived from an EMBL/GenBank/DDBJ whole genome shotgun (WGS) entry which is preliminary data.</text>
</comment>
<dbReference type="Pfam" id="PF13193">
    <property type="entry name" value="AMP-binding_C"/>
    <property type="match status" value="1"/>
</dbReference>
<dbReference type="Pfam" id="PF00501">
    <property type="entry name" value="AMP-binding"/>
    <property type="match status" value="1"/>
</dbReference>
<evidence type="ECO:0000313" key="5">
    <source>
        <dbReference type="EMBL" id="PKW16385.1"/>
    </source>
</evidence>
<sequence>MSGPWADGVRRWASTGRRALTTDDAPPLTYRRWVDEGDALARALIGAGLAPGARVATLLPNGTELLTALYACARVGVTAIPVSTWATGPELRRVLDAAQPDLLLTADTVPGSPRELPMGAYIWGETTGPALPLADLLELGGRVGDGAWLAAVNAPDAGSDFVVLYTSGSTGAPKGVVLSQGAVARNAALIADRMGFADGERVYTYFPLFFSGGLCNALSTTVAVGAELVTQARFTPAGAATLIHERRCTARDVWHDGLARVAAEHAFTHEDLRRMRRGLVVDAALLAAHGAVDDLGVDMYGMTETATAFTCGHHRDPAAVRQTTQGRPLTGNLLRIVDPDTGRELKAGEQGEILVRGPNMMSGYTDDTHLALIDEDGFFHTGDVGSLTADGHVRYACRTKTMIKVKGLTVQPEEVEAVLTACPGVRRAVVTGLGAGHESSGIGAIVVLDPGTAPAEVAAWCRRELSSYKVPELRSVAEADFPLSASLKNDRLAARALFPTLPAVP</sequence>
<keyword evidence="6" id="KW-1185">Reference proteome</keyword>
<dbReference type="PROSITE" id="PS00455">
    <property type="entry name" value="AMP_BINDING"/>
    <property type="match status" value="1"/>
</dbReference>
<feature type="domain" description="AMP-dependent synthetase/ligase" evidence="3">
    <location>
        <begin position="16"/>
        <end position="364"/>
    </location>
</feature>
<protein>
    <submittedName>
        <fullName evidence="5">Acyl-CoA synthetase (AMP-forming)/AMP-acid ligase II</fullName>
    </submittedName>
</protein>
<dbReference type="Proteomes" id="UP000233786">
    <property type="component" value="Unassembled WGS sequence"/>
</dbReference>
<organism evidence="5 6">
    <name type="scientific">Saccharopolyspora spinosa</name>
    <dbReference type="NCBI Taxonomy" id="60894"/>
    <lineage>
        <taxon>Bacteria</taxon>
        <taxon>Bacillati</taxon>
        <taxon>Actinomycetota</taxon>
        <taxon>Actinomycetes</taxon>
        <taxon>Pseudonocardiales</taxon>
        <taxon>Pseudonocardiaceae</taxon>
        <taxon>Saccharopolyspora</taxon>
    </lineage>
</organism>
<evidence type="ECO:0000259" key="4">
    <source>
        <dbReference type="Pfam" id="PF13193"/>
    </source>
</evidence>
<evidence type="ECO:0000256" key="2">
    <source>
        <dbReference type="ARBA" id="ARBA00022598"/>
    </source>
</evidence>
<dbReference type="InterPro" id="IPR045851">
    <property type="entry name" value="AMP-bd_C_sf"/>
</dbReference>
<dbReference type="SUPFAM" id="SSF56801">
    <property type="entry name" value="Acetyl-CoA synthetase-like"/>
    <property type="match status" value="1"/>
</dbReference>
<proteinExistence type="inferred from homology"/>
<comment type="similarity">
    <text evidence="1">Belongs to the ATP-dependent AMP-binding enzyme family.</text>
</comment>
<dbReference type="PANTHER" id="PTHR43201">
    <property type="entry name" value="ACYL-COA SYNTHETASE"/>
    <property type="match status" value="1"/>
</dbReference>
<dbReference type="EMBL" id="PJNB01000001">
    <property type="protein sequence ID" value="PKW16385.1"/>
    <property type="molecule type" value="Genomic_DNA"/>
</dbReference>
<accession>A0A2N3Y0E8</accession>
<evidence type="ECO:0000259" key="3">
    <source>
        <dbReference type="Pfam" id="PF00501"/>
    </source>
</evidence>